<sequence>MIGYVLFPVTHYRRFYVLFPVTHYRRFVLYSNINFSLWKNKNKIQSPCTKSNKLPTLWGQCSRPLFQQRLQNRVYKRESTICRRE</sequence>
<dbReference type="EMBL" id="KN818318">
    <property type="protein sequence ID" value="KIL59297.1"/>
    <property type="molecule type" value="Genomic_DNA"/>
</dbReference>
<protein>
    <submittedName>
        <fullName evidence="1">Uncharacterized protein</fullName>
    </submittedName>
</protein>
<organism evidence="1 2">
    <name type="scientific">Amanita muscaria (strain Koide BX008)</name>
    <dbReference type="NCBI Taxonomy" id="946122"/>
    <lineage>
        <taxon>Eukaryota</taxon>
        <taxon>Fungi</taxon>
        <taxon>Dikarya</taxon>
        <taxon>Basidiomycota</taxon>
        <taxon>Agaricomycotina</taxon>
        <taxon>Agaricomycetes</taxon>
        <taxon>Agaricomycetidae</taxon>
        <taxon>Agaricales</taxon>
        <taxon>Pluteineae</taxon>
        <taxon>Amanitaceae</taxon>
        <taxon>Amanita</taxon>
    </lineage>
</organism>
<gene>
    <name evidence="1" type="ORF">M378DRAFT_1012782</name>
</gene>
<dbReference type="HOGENOM" id="CLU_2512195_0_0_1"/>
<dbReference type="AlphaFoldDB" id="A0A0C2WD70"/>
<dbReference type="Proteomes" id="UP000054549">
    <property type="component" value="Unassembled WGS sequence"/>
</dbReference>
<evidence type="ECO:0000313" key="2">
    <source>
        <dbReference type="Proteomes" id="UP000054549"/>
    </source>
</evidence>
<proteinExistence type="predicted"/>
<name>A0A0C2WD70_AMAMK</name>
<evidence type="ECO:0000313" key="1">
    <source>
        <dbReference type="EMBL" id="KIL59297.1"/>
    </source>
</evidence>
<dbReference type="InParanoid" id="A0A0C2WD70"/>
<reference evidence="1 2" key="1">
    <citation type="submission" date="2014-04" db="EMBL/GenBank/DDBJ databases">
        <title>Evolutionary Origins and Diversification of the Mycorrhizal Mutualists.</title>
        <authorList>
            <consortium name="DOE Joint Genome Institute"/>
            <consortium name="Mycorrhizal Genomics Consortium"/>
            <person name="Kohler A."/>
            <person name="Kuo A."/>
            <person name="Nagy L.G."/>
            <person name="Floudas D."/>
            <person name="Copeland A."/>
            <person name="Barry K.W."/>
            <person name="Cichocki N."/>
            <person name="Veneault-Fourrey C."/>
            <person name="LaButti K."/>
            <person name="Lindquist E.A."/>
            <person name="Lipzen A."/>
            <person name="Lundell T."/>
            <person name="Morin E."/>
            <person name="Murat C."/>
            <person name="Riley R."/>
            <person name="Ohm R."/>
            <person name="Sun H."/>
            <person name="Tunlid A."/>
            <person name="Henrissat B."/>
            <person name="Grigoriev I.V."/>
            <person name="Hibbett D.S."/>
            <person name="Martin F."/>
        </authorList>
    </citation>
    <scope>NUCLEOTIDE SEQUENCE [LARGE SCALE GENOMIC DNA]</scope>
    <source>
        <strain evidence="1 2">Koide BX008</strain>
    </source>
</reference>
<accession>A0A0C2WD70</accession>
<keyword evidence="2" id="KW-1185">Reference proteome</keyword>